<protein>
    <submittedName>
        <fullName evidence="1">Uncharacterized protein</fullName>
    </submittedName>
</protein>
<gene>
    <name evidence="1" type="ORF">CYMTET_32878</name>
</gene>
<accession>A0AAE0KRS5</accession>
<dbReference type="EMBL" id="LGRX02019852">
    <property type="protein sequence ID" value="KAK3258064.1"/>
    <property type="molecule type" value="Genomic_DNA"/>
</dbReference>
<sequence>MPREQGHTCQVVTLTSAQMLEVLVDVEHKEFLYEQKSKPVGERQRWDSRKASKYSVEDRATYCLPYKFRTLCLPCVYLVFRAK</sequence>
<comment type="caution">
    <text evidence="1">The sequence shown here is derived from an EMBL/GenBank/DDBJ whole genome shotgun (WGS) entry which is preliminary data.</text>
</comment>
<dbReference type="Proteomes" id="UP001190700">
    <property type="component" value="Unassembled WGS sequence"/>
</dbReference>
<organism evidence="1 2">
    <name type="scientific">Cymbomonas tetramitiformis</name>
    <dbReference type="NCBI Taxonomy" id="36881"/>
    <lineage>
        <taxon>Eukaryota</taxon>
        <taxon>Viridiplantae</taxon>
        <taxon>Chlorophyta</taxon>
        <taxon>Pyramimonadophyceae</taxon>
        <taxon>Pyramimonadales</taxon>
        <taxon>Pyramimonadaceae</taxon>
        <taxon>Cymbomonas</taxon>
    </lineage>
</organism>
<dbReference type="AlphaFoldDB" id="A0AAE0KRS5"/>
<evidence type="ECO:0000313" key="1">
    <source>
        <dbReference type="EMBL" id="KAK3258064.1"/>
    </source>
</evidence>
<reference evidence="1 2" key="1">
    <citation type="journal article" date="2015" name="Genome Biol. Evol.">
        <title>Comparative Genomics of a Bacterivorous Green Alga Reveals Evolutionary Causalities and Consequences of Phago-Mixotrophic Mode of Nutrition.</title>
        <authorList>
            <person name="Burns J.A."/>
            <person name="Paasch A."/>
            <person name="Narechania A."/>
            <person name="Kim E."/>
        </authorList>
    </citation>
    <scope>NUCLEOTIDE SEQUENCE [LARGE SCALE GENOMIC DNA]</scope>
    <source>
        <strain evidence="1 2">PLY_AMNH</strain>
    </source>
</reference>
<proteinExistence type="predicted"/>
<evidence type="ECO:0000313" key="2">
    <source>
        <dbReference type="Proteomes" id="UP001190700"/>
    </source>
</evidence>
<name>A0AAE0KRS5_9CHLO</name>
<keyword evidence="2" id="KW-1185">Reference proteome</keyword>